<dbReference type="InterPro" id="IPR045125">
    <property type="entry name" value="Sub1/Tcp4-like"/>
</dbReference>
<dbReference type="GO" id="GO:0005634">
    <property type="term" value="C:nucleus"/>
    <property type="evidence" value="ECO:0007669"/>
    <property type="project" value="UniProtKB-SubCell"/>
</dbReference>
<evidence type="ECO:0000256" key="5">
    <source>
        <dbReference type="ARBA" id="ARBA00023163"/>
    </source>
</evidence>
<sequence>LSEDCKVSISSFEGQTRVDIRKYYKKENEWLPTKKGISLTIEEFEALEKHTDQIRELMKDQK</sequence>
<proteinExistence type="inferred from homology"/>
<dbReference type="Gene3D" id="2.30.31.10">
    <property type="entry name" value="Transcriptional Coactivator Pc4, Chain A"/>
    <property type="match status" value="1"/>
</dbReference>
<keyword evidence="3" id="KW-0805">Transcription regulation</keyword>
<dbReference type="GO" id="GO:0003713">
    <property type="term" value="F:transcription coactivator activity"/>
    <property type="evidence" value="ECO:0007669"/>
    <property type="project" value="InterPro"/>
</dbReference>
<reference evidence="8" key="1">
    <citation type="submission" date="2015-07" db="EMBL/GenBank/DDBJ databases">
        <title>Adaptation to a free-living lifestyle via gene acquisitions in the diplomonad Trepomonas sp. PC1.</title>
        <authorList>
            <person name="Xu F."/>
            <person name="Jerlstrom-Hultqvist J."/>
            <person name="Kolisko M."/>
            <person name="Simpson A.G.B."/>
            <person name="Roger A.J."/>
            <person name="Svard S.G."/>
            <person name="Andersson J.O."/>
        </authorList>
    </citation>
    <scope>NUCLEOTIDE SEQUENCE</scope>
    <source>
        <strain evidence="8">PC1</strain>
    </source>
</reference>
<organism evidence="8">
    <name type="scientific">Trepomonas sp. PC1</name>
    <dbReference type="NCBI Taxonomy" id="1076344"/>
    <lineage>
        <taxon>Eukaryota</taxon>
        <taxon>Metamonada</taxon>
        <taxon>Diplomonadida</taxon>
        <taxon>Hexamitidae</taxon>
        <taxon>Hexamitinae</taxon>
        <taxon>Trepomonas</taxon>
    </lineage>
</organism>
<dbReference type="InterPro" id="IPR003173">
    <property type="entry name" value="PC4_C"/>
</dbReference>
<comment type="similarity">
    <text evidence="2">Belongs to the transcriptional coactivator PC4 family.</text>
</comment>
<dbReference type="Pfam" id="PF02229">
    <property type="entry name" value="PC4"/>
    <property type="match status" value="1"/>
</dbReference>
<keyword evidence="6" id="KW-0539">Nucleus</keyword>
<accession>A0A146K846</accession>
<feature type="non-terminal residue" evidence="8">
    <location>
        <position position="1"/>
    </location>
</feature>
<evidence type="ECO:0000256" key="4">
    <source>
        <dbReference type="ARBA" id="ARBA00023125"/>
    </source>
</evidence>
<dbReference type="EMBL" id="GDID01004631">
    <property type="protein sequence ID" value="JAP91975.1"/>
    <property type="molecule type" value="Transcribed_RNA"/>
</dbReference>
<protein>
    <submittedName>
        <fullName evidence="8">Transcriptional coactivator p15 domain-containing protein</fullName>
    </submittedName>
</protein>
<evidence type="ECO:0000256" key="6">
    <source>
        <dbReference type="ARBA" id="ARBA00023242"/>
    </source>
</evidence>
<keyword evidence="4" id="KW-0238">DNA-binding</keyword>
<evidence type="ECO:0000256" key="3">
    <source>
        <dbReference type="ARBA" id="ARBA00023015"/>
    </source>
</evidence>
<dbReference type="GO" id="GO:0060261">
    <property type="term" value="P:positive regulation of transcription initiation by RNA polymerase II"/>
    <property type="evidence" value="ECO:0007669"/>
    <property type="project" value="InterPro"/>
</dbReference>
<dbReference type="SUPFAM" id="SSF54447">
    <property type="entry name" value="ssDNA-binding transcriptional regulator domain"/>
    <property type="match status" value="1"/>
</dbReference>
<dbReference type="PANTHER" id="PTHR13215">
    <property type="entry name" value="RNA POLYMERASE II TRANSCRIPTIONAL COACTIVATOR"/>
    <property type="match status" value="1"/>
</dbReference>
<evidence type="ECO:0000313" key="8">
    <source>
        <dbReference type="EMBL" id="JAP91975.1"/>
    </source>
</evidence>
<keyword evidence="5" id="KW-0804">Transcription</keyword>
<dbReference type="AlphaFoldDB" id="A0A146K846"/>
<name>A0A146K846_9EUKA</name>
<evidence type="ECO:0000256" key="2">
    <source>
        <dbReference type="ARBA" id="ARBA00009001"/>
    </source>
</evidence>
<gene>
    <name evidence="8" type="ORF">TPC1_16231</name>
</gene>
<evidence type="ECO:0000259" key="7">
    <source>
        <dbReference type="Pfam" id="PF02229"/>
    </source>
</evidence>
<feature type="domain" description="Transcriptional coactivator p15 (PC4) C-terminal" evidence="7">
    <location>
        <begin position="1"/>
        <end position="50"/>
    </location>
</feature>
<dbReference type="InterPro" id="IPR009044">
    <property type="entry name" value="ssDNA-bd_transcriptional_reg"/>
</dbReference>
<evidence type="ECO:0000256" key="1">
    <source>
        <dbReference type="ARBA" id="ARBA00004123"/>
    </source>
</evidence>
<dbReference type="GO" id="GO:0003677">
    <property type="term" value="F:DNA binding"/>
    <property type="evidence" value="ECO:0007669"/>
    <property type="project" value="UniProtKB-KW"/>
</dbReference>
<comment type="subcellular location">
    <subcellularLocation>
        <location evidence="1">Nucleus</location>
    </subcellularLocation>
</comment>